<organism evidence="1 2">
    <name type="scientific">Batillaria attramentaria</name>
    <dbReference type="NCBI Taxonomy" id="370345"/>
    <lineage>
        <taxon>Eukaryota</taxon>
        <taxon>Metazoa</taxon>
        <taxon>Spiralia</taxon>
        <taxon>Lophotrochozoa</taxon>
        <taxon>Mollusca</taxon>
        <taxon>Gastropoda</taxon>
        <taxon>Caenogastropoda</taxon>
        <taxon>Sorbeoconcha</taxon>
        <taxon>Cerithioidea</taxon>
        <taxon>Batillariidae</taxon>
        <taxon>Batillaria</taxon>
    </lineage>
</organism>
<keyword evidence="2" id="KW-1185">Reference proteome</keyword>
<protein>
    <submittedName>
        <fullName evidence="1">Uncharacterized protein</fullName>
    </submittedName>
</protein>
<reference evidence="1 2" key="1">
    <citation type="journal article" date="2023" name="Sci. Data">
        <title>Genome assembly of the Korean intertidal mud-creeper Batillaria attramentaria.</title>
        <authorList>
            <person name="Patra A.K."/>
            <person name="Ho P.T."/>
            <person name="Jun S."/>
            <person name="Lee S.J."/>
            <person name="Kim Y."/>
            <person name="Won Y.J."/>
        </authorList>
    </citation>
    <scope>NUCLEOTIDE SEQUENCE [LARGE SCALE GENOMIC DNA]</scope>
    <source>
        <strain evidence="1">Wonlab-2016</strain>
    </source>
</reference>
<feature type="non-terminal residue" evidence="1">
    <location>
        <position position="1"/>
    </location>
</feature>
<gene>
    <name evidence="1" type="ORF">BaRGS_00005338</name>
</gene>
<comment type="caution">
    <text evidence="1">The sequence shown here is derived from an EMBL/GenBank/DDBJ whole genome shotgun (WGS) entry which is preliminary data.</text>
</comment>
<sequence length="230" mass="24759">ATSAQLAVNLNRETRGLRGSVIAPLYLPSQHGAGQVKPIGHLSVAWPVPPPEINFTPCGGVRTVRVGNPRTCCWNSTTGTEHCLHNKAPHTLTREPRKAVSTPEAGVYCARILQLQVHCYSLHRFLDCTINSTSTRFPPFCFVIFFTPPVTTLLQSVVTSRPATGVFVHKGEQREGSIDHLGRIKSVLQAHVVGILSAPIGCSRPGTDRLQLAAETPVGLECVQCGVAVT</sequence>
<evidence type="ECO:0000313" key="1">
    <source>
        <dbReference type="EMBL" id="KAK7503417.1"/>
    </source>
</evidence>
<accession>A0ABD0LV88</accession>
<dbReference type="Proteomes" id="UP001519460">
    <property type="component" value="Unassembled WGS sequence"/>
</dbReference>
<proteinExistence type="predicted"/>
<evidence type="ECO:0000313" key="2">
    <source>
        <dbReference type="Proteomes" id="UP001519460"/>
    </source>
</evidence>
<dbReference type="EMBL" id="JACVVK020000020">
    <property type="protein sequence ID" value="KAK7503417.1"/>
    <property type="molecule type" value="Genomic_DNA"/>
</dbReference>
<dbReference type="AlphaFoldDB" id="A0ABD0LV88"/>
<name>A0ABD0LV88_9CAEN</name>